<proteinExistence type="predicted"/>
<dbReference type="AlphaFoldDB" id="A0A426YC58"/>
<sequence length="93" mass="10644">MPPKPSQSERVEYPSPKEWLIASLPYNTALFRPQHQGKPKLWDLVLSDHPRWVLSESACCSSSSSIFFFFFSGVASEMTVEEEIPEIVSFSYQ</sequence>
<evidence type="ECO:0000313" key="2">
    <source>
        <dbReference type="Proteomes" id="UP000287651"/>
    </source>
</evidence>
<accession>A0A426YC58</accession>
<name>A0A426YC58_ENSVE</name>
<reference evidence="1 2" key="1">
    <citation type="journal article" date="2014" name="Agronomy (Basel)">
        <title>A Draft Genome Sequence for Ensete ventricosum, the Drought-Tolerant Tree Against Hunger.</title>
        <authorList>
            <person name="Harrison J."/>
            <person name="Moore K.A."/>
            <person name="Paszkiewicz K."/>
            <person name="Jones T."/>
            <person name="Grant M."/>
            <person name="Ambacheew D."/>
            <person name="Muzemil S."/>
            <person name="Studholme D.J."/>
        </authorList>
    </citation>
    <scope>NUCLEOTIDE SEQUENCE [LARGE SCALE GENOMIC DNA]</scope>
</reference>
<protein>
    <submittedName>
        <fullName evidence="1">Uncharacterized protein</fullName>
    </submittedName>
</protein>
<evidence type="ECO:0000313" key="1">
    <source>
        <dbReference type="EMBL" id="RRT49342.1"/>
    </source>
</evidence>
<gene>
    <name evidence="1" type="ORF">B296_00027293</name>
</gene>
<dbReference type="EMBL" id="AMZH03013400">
    <property type="protein sequence ID" value="RRT49342.1"/>
    <property type="molecule type" value="Genomic_DNA"/>
</dbReference>
<organism evidence="1 2">
    <name type="scientific">Ensete ventricosum</name>
    <name type="common">Abyssinian banana</name>
    <name type="synonym">Musa ensete</name>
    <dbReference type="NCBI Taxonomy" id="4639"/>
    <lineage>
        <taxon>Eukaryota</taxon>
        <taxon>Viridiplantae</taxon>
        <taxon>Streptophyta</taxon>
        <taxon>Embryophyta</taxon>
        <taxon>Tracheophyta</taxon>
        <taxon>Spermatophyta</taxon>
        <taxon>Magnoliopsida</taxon>
        <taxon>Liliopsida</taxon>
        <taxon>Zingiberales</taxon>
        <taxon>Musaceae</taxon>
        <taxon>Ensete</taxon>
    </lineage>
</organism>
<comment type="caution">
    <text evidence="1">The sequence shown here is derived from an EMBL/GenBank/DDBJ whole genome shotgun (WGS) entry which is preliminary data.</text>
</comment>
<dbReference type="Proteomes" id="UP000287651">
    <property type="component" value="Unassembled WGS sequence"/>
</dbReference>